<dbReference type="Proteomes" id="UP000478892">
    <property type="component" value="Unassembled WGS sequence"/>
</dbReference>
<protein>
    <submittedName>
        <fullName evidence="1">Phage virion morphogenesis protein</fullName>
    </submittedName>
</protein>
<dbReference type="InterPro" id="IPR006522">
    <property type="entry name" value="Phage_virion_morphogenesis"/>
</dbReference>
<gene>
    <name evidence="1" type="ORF">GO984_13590</name>
</gene>
<name>A0A6L6WGE3_9RHOB</name>
<reference evidence="1 2" key="1">
    <citation type="submission" date="2019-12" db="EMBL/GenBank/DDBJ databases">
        <authorList>
            <person name="Zhang Y.-J."/>
        </authorList>
    </citation>
    <scope>NUCLEOTIDE SEQUENCE [LARGE SCALE GENOMIC DNA]</scope>
    <source>
        <strain evidence="1 2">CY05</strain>
    </source>
</reference>
<dbReference type="Pfam" id="PF05069">
    <property type="entry name" value="Phage_tail_S"/>
    <property type="match status" value="1"/>
</dbReference>
<evidence type="ECO:0000313" key="1">
    <source>
        <dbReference type="EMBL" id="MVO16846.1"/>
    </source>
</evidence>
<dbReference type="AlphaFoldDB" id="A0A6L6WGE3"/>
<dbReference type="EMBL" id="WQLV01000008">
    <property type="protein sequence ID" value="MVO16846.1"/>
    <property type="molecule type" value="Genomic_DNA"/>
</dbReference>
<accession>A0A6L6WGE3</accession>
<comment type="caution">
    <text evidence="1">The sequence shown here is derived from an EMBL/GenBank/DDBJ whole genome shotgun (WGS) entry which is preliminary data.</text>
</comment>
<evidence type="ECO:0000313" key="2">
    <source>
        <dbReference type="Proteomes" id="UP000478892"/>
    </source>
</evidence>
<keyword evidence="2" id="KW-1185">Reference proteome</keyword>
<proteinExistence type="predicted"/>
<organism evidence="1 2">
    <name type="scientific">Parasedimentitalea huanghaiensis</name>
    <dbReference type="NCBI Taxonomy" id="2682100"/>
    <lineage>
        <taxon>Bacteria</taxon>
        <taxon>Pseudomonadati</taxon>
        <taxon>Pseudomonadota</taxon>
        <taxon>Alphaproteobacteria</taxon>
        <taxon>Rhodobacterales</taxon>
        <taxon>Paracoccaceae</taxon>
        <taxon>Parasedimentitalea</taxon>
    </lineage>
</organism>
<sequence length="163" mass="17440">MSTIEYNTDTLDPLLAAVAAAIGDMSPIMQDIGELLVQSSQDRMRDGEQPDGTPFAPRSQTTLDRYAMLGLTFGAPLNVSGDMRNTLFYDADQDSAEFGSNAIQAAVMQFGAAKGAFGKASNGASIPWGAIPARPFIGMSDEDQDNIVAELSEWLEEAAQQRD</sequence>